<dbReference type="Proteomes" id="UP001501004">
    <property type="component" value="Unassembled WGS sequence"/>
</dbReference>
<evidence type="ECO:0000256" key="5">
    <source>
        <dbReference type="SAM" id="Phobius"/>
    </source>
</evidence>
<dbReference type="PANTHER" id="PTHR42718:SF39">
    <property type="entry name" value="ACTINORHODIN TRANSPORTER-RELATED"/>
    <property type="match status" value="1"/>
</dbReference>
<evidence type="ECO:0000256" key="4">
    <source>
        <dbReference type="ARBA" id="ARBA00023136"/>
    </source>
</evidence>
<reference evidence="8" key="1">
    <citation type="journal article" date="2019" name="Int. J. Syst. Evol. Microbiol.">
        <title>The Global Catalogue of Microorganisms (GCM) 10K type strain sequencing project: providing services to taxonomists for standard genome sequencing and annotation.</title>
        <authorList>
            <consortium name="The Broad Institute Genomics Platform"/>
            <consortium name="The Broad Institute Genome Sequencing Center for Infectious Disease"/>
            <person name="Wu L."/>
            <person name="Ma J."/>
        </authorList>
    </citation>
    <scope>NUCLEOTIDE SEQUENCE [LARGE SCALE GENOMIC DNA]</scope>
    <source>
        <strain evidence="8">JCM 16949</strain>
    </source>
</reference>
<feature type="transmembrane region" description="Helical" evidence="5">
    <location>
        <begin position="174"/>
        <end position="194"/>
    </location>
</feature>
<dbReference type="InterPro" id="IPR020846">
    <property type="entry name" value="MFS_dom"/>
</dbReference>
<dbReference type="SUPFAM" id="SSF103473">
    <property type="entry name" value="MFS general substrate transporter"/>
    <property type="match status" value="1"/>
</dbReference>
<proteinExistence type="predicted"/>
<gene>
    <name evidence="7" type="ORF">GCM10022239_13210</name>
</gene>
<feature type="transmembrane region" description="Helical" evidence="5">
    <location>
        <begin position="446"/>
        <end position="465"/>
    </location>
</feature>
<dbReference type="CDD" id="cd17321">
    <property type="entry name" value="MFS_MMR_MDR_like"/>
    <property type="match status" value="1"/>
</dbReference>
<feature type="transmembrane region" description="Helical" evidence="5">
    <location>
        <begin position="310"/>
        <end position="332"/>
    </location>
</feature>
<dbReference type="PRINTS" id="PR01036">
    <property type="entry name" value="TCRTETB"/>
</dbReference>
<dbReference type="PANTHER" id="PTHR42718">
    <property type="entry name" value="MAJOR FACILITATOR SUPERFAMILY MULTIDRUG TRANSPORTER MFSC"/>
    <property type="match status" value="1"/>
</dbReference>
<feature type="transmembrane region" description="Helical" evidence="5">
    <location>
        <begin position="20"/>
        <end position="40"/>
    </location>
</feature>
<dbReference type="Gene3D" id="1.20.1250.20">
    <property type="entry name" value="MFS general substrate transporter like domains"/>
    <property type="match status" value="1"/>
</dbReference>
<feature type="transmembrane region" description="Helical" evidence="5">
    <location>
        <begin position="238"/>
        <end position="256"/>
    </location>
</feature>
<feature type="transmembrane region" description="Helical" evidence="5">
    <location>
        <begin position="52"/>
        <end position="70"/>
    </location>
</feature>
<keyword evidence="2 5" id="KW-0812">Transmembrane</keyword>
<feature type="transmembrane region" description="Helical" evidence="5">
    <location>
        <begin position="344"/>
        <end position="367"/>
    </location>
</feature>
<feature type="transmembrane region" description="Helical" evidence="5">
    <location>
        <begin position="140"/>
        <end position="162"/>
    </location>
</feature>
<feature type="transmembrane region" description="Helical" evidence="5">
    <location>
        <begin position="82"/>
        <end position="105"/>
    </location>
</feature>
<evidence type="ECO:0000313" key="8">
    <source>
        <dbReference type="Proteomes" id="UP001501004"/>
    </source>
</evidence>
<comment type="subcellular location">
    <subcellularLocation>
        <location evidence="1">Cell membrane</location>
        <topology evidence="1">Multi-pass membrane protein</topology>
    </subcellularLocation>
</comment>
<comment type="caution">
    <text evidence="7">The sequence shown here is derived from an EMBL/GenBank/DDBJ whole genome shotgun (WGS) entry which is preliminary data.</text>
</comment>
<feature type="transmembrane region" description="Helical" evidence="5">
    <location>
        <begin position="420"/>
        <end position="440"/>
    </location>
</feature>
<evidence type="ECO:0000259" key="6">
    <source>
        <dbReference type="PROSITE" id="PS50850"/>
    </source>
</evidence>
<dbReference type="EMBL" id="BAABAE010000003">
    <property type="protein sequence ID" value="GAA3739018.1"/>
    <property type="molecule type" value="Genomic_DNA"/>
</dbReference>
<name>A0ABP7FGA4_9MICO</name>
<dbReference type="Pfam" id="PF07690">
    <property type="entry name" value="MFS_1"/>
    <property type="match status" value="1"/>
</dbReference>
<evidence type="ECO:0000256" key="2">
    <source>
        <dbReference type="ARBA" id="ARBA00022692"/>
    </source>
</evidence>
<keyword evidence="4 5" id="KW-0472">Membrane</keyword>
<sequence>MTSPLTGSGTVNRWRIHSVLLVTVALTLTGISIVNVALPSIRQSLGATESDLQWVLAGYALSFGVTLIPAGRLGDLVGRPRLYLIGVLVFATASIVAGLAGDVLLLNLARVLQGIGSGLLSPQILGMIQQYFQGAERARALGAYGTVVAVSMGMAPLLGGLIIDSVGGEEGWRWTFFVNVPVSATALVLALLWFPRPVVFQRNVERGSRLDLDLVGSLLLGLSIFLVLFPFATPIGGYVWGLLPVGVAVLAAWVLWERRYKRLGRMPMVDLGILSDAGFSSGVALATVYFLGITAVWVIVAVYLQLGIGFSAFQAGLIGLPSALLGAISARWAGRHVYSIGRRIVSAGIVVALVGLVLTIVVLHLSAGGWVSPWWLLLTLAPIGAAQGSVISPNQTITLTSVPLHYAGSSGGVLQTGQRVGSAIGVAVITAILFSVQPVAGWETAATAAFGGIILALCLALAISLRDQHRRRVTGGD</sequence>
<keyword evidence="3 5" id="KW-1133">Transmembrane helix</keyword>
<feature type="transmembrane region" description="Helical" evidence="5">
    <location>
        <begin position="277"/>
        <end position="304"/>
    </location>
</feature>
<evidence type="ECO:0000313" key="7">
    <source>
        <dbReference type="EMBL" id="GAA3739018.1"/>
    </source>
</evidence>
<organism evidence="7 8">
    <name type="scientific">Leifsonella bigeumensis</name>
    <dbReference type="NCBI Taxonomy" id="433643"/>
    <lineage>
        <taxon>Bacteria</taxon>
        <taxon>Bacillati</taxon>
        <taxon>Actinomycetota</taxon>
        <taxon>Actinomycetes</taxon>
        <taxon>Micrococcales</taxon>
        <taxon>Microbacteriaceae</taxon>
        <taxon>Leifsonella</taxon>
    </lineage>
</organism>
<dbReference type="PROSITE" id="PS50850">
    <property type="entry name" value="MFS"/>
    <property type="match status" value="1"/>
</dbReference>
<feature type="transmembrane region" description="Helical" evidence="5">
    <location>
        <begin position="373"/>
        <end position="391"/>
    </location>
</feature>
<dbReference type="Gene3D" id="1.20.1720.10">
    <property type="entry name" value="Multidrug resistance protein D"/>
    <property type="match status" value="1"/>
</dbReference>
<evidence type="ECO:0000256" key="3">
    <source>
        <dbReference type="ARBA" id="ARBA00022989"/>
    </source>
</evidence>
<protein>
    <submittedName>
        <fullName evidence="7">MFS transporter</fullName>
    </submittedName>
</protein>
<feature type="domain" description="Major facilitator superfamily (MFS) profile" evidence="6">
    <location>
        <begin position="16"/>
        <end position="470"/>
    </location>
</feature>
<dbReference type="InterPro" id="IPR011701">
    <property type="entry name" value="MFS"/>
</dbReference>
<dbReference type="InterPro" id="IPR036259">
    <property type="entry name" value="MFS_trans_sf"/>
</dbReference>
<feature type="transmembrane region" description="Helical" evidence="5">
    <location>
        <begin position="214"/>
        <end position="232"/>
    </location>
</feature>
<evidence type="ECO:0000256" key="1">
    <source>
        <dbReference type="ARBA" id="ARBA00004651"/>
    </source>
</evidence>
<keyword evidence="8" id="KW-1185">Reference proteome</keyword>
<accession>A0ABP7FGA4</accession>